<evidence type="ECO:0000313" key="1">
    <source>
        <dbReference type="EMBL" id="MCJ8499170.1"/>
    </source>
</evidence>
<name>A0AA41UH26_9BACT</name>
<sequence>MSLGFTSPQSPSSPEGLFFKPHPYFRELHQMRVDNLNAAFDSADASPALADVPRKGLILT</sequence>
<dbReference type="EMBL" id="JALJRB010000001">
    <property type="protein sequence ID" value="MCJ8499170.1"/>
    <property type="molecule type" value="Genomic_DNA"/>
</dbReference>
<dbReference type="AlphaFoldDB" id="A0AA41UH26"/>
<reference evidence="1" key="1">
    <citation type="submission" date="2022-04" db="EMBL/GenBank/DDBJ databases">
        <title>Desulfatitalea alkaliphila sp. nov., a novel anaerobic sulfate-reducing bacterium isolated from terrestrial mud volcano, Taman Peninsula, Russia.</title>
        <authorList>
            <person name="Khomyakova M.A."/>
            <person name="Merkel A.Y."/>
            <person name="Slobodkin A.I."/>
        </authorList>
    </citation>
    <scope>NUCLEOTIDE SEQUENCE</scope>
    <source>
        <strain evidence="1">M08but</strain>
    </source>
</reference>
<gene>
    <name evidence="1" type="ORF">MRX98_01175</name>
</gene>
<accession>A0AA41UH26</accession>
<keyword evidence="2" id="KW-1185">Reference proteome</keyword>
<organism evidence="1 2">
    <name type="scientific">Desulfatitalea alkaliphila</name>
    <dbReference type="NCBI Taxonomy" id="2929485"/>
    <lineage>
        <taxon>Bacteria</taxon>
        <taxon>Pseudomonadati</taxon>
        <taxon>Thermodesulfobacteriota</taxon>
        <taxon>Desulfobacteria</taxon>
        <taxon>Desulfobacterales</taxon>
        <taxon>Desulfosarcinaceae</taxon>
        <taxon>Desulfatitalea</taxon>
    </lineage>
</organism>
<dbReference type="RefSeq" id="WP_246902295.1">
    <property type="nucleotide sequence ID" value="NZ_JALJRB010000001.1"/>
</dbReference>
<evidence type="ECO:0000313" key="2">
    <source>
        <dbReference type="Proteomes" id="UP001165427"/>
    </source>
</evidence>
<dbReference type="Proteomes" id="UP001165427">
    <property type="component" value="Unassembled WGS sequence"/>
</dbReference>
<comment type="caution">
    <text evidence="1">The sequence shown here is derived from an EMBL/GenBank/DDBJ whole genome shotgun (WGS) entry which is preliminary data.</text>
</comment>
<proteinExistence type="predicted"/>
<protein>
    <submittedName>
        <fullName evidence="1">Uncharacterized protein</fullName>
    </submittedName>
</protein>